<proteinExistence type="inferred from homology"/>
<dbReference type="RefSeq" id="WP_221185738.1">
    <property type="nucleotide sequence ID" value="NZ_JACHVQ010000004.1"/>
</dbReference>
<dbReference type="AlphaFoldDB" id="A0A839NHN3"/>
<comment type="caution">
    <text evidence="2">The sequence shown here is derived from an EMBL/GenBank/DDBJ whole genome shotgun (WGS) entry which is preliminary data.</text>
</comment>
<dbReference type="SUPFAM" id="SSF56266">
    <property type="entry name" value="DmpA/ArgJ-like"/>
    <property type="match status" value="1"/>
</dbReference>
<protein>
    <submittedName>
        <fullName evidence="2">L-aminopeptidase/D-esterase-like protein</fullName>
    </submittedName>
</protein>
<dbReference type="Pfam" id="PF03576">
    <property type="entry name" value="Peptidase_S58"/>
    <property type="match status" value="1"/>
</dbReference>
<sequence>MIPVDGVKVGHWTDAEAQTGCTAIEFPVGTVASYECRGGAPAARELTLLEPEKSVTSIDALLLTGGSAFGLAAADGVMRRMEELGRGVPTPAGAVPIVPALGIFDLAVGDSTVRPGAEQGYAAASAVTSDDPPVGQVGAGTGAYVSHWRGPDGARPGGIHTATRRLGDVVMWALVVVNAFGDIDTGSRTVDLAPVEALRGSFEFDRTHTTIGVVVTNARLDKVGCRIVAQGAHDGLARAINPPHTRFDGDAFVAAATGGVPAHVDVVRLLALAAVTDAIRGAGQHHPG</sequence>
<dbReference type="CDD" id="cd02252">
    <property type="entry name" value="nylC_like"/>
    <property type="match status" value="1"/>
</dbReference>
<dbReference type="GO" id="GO:0004177">
    <property type="term" value="F:aminopeptidase activity"/>
    <property type="evidence" value="ECO:0007669"/>
    <property type="project" value="UniProtKB-KW"/>
</dbReference>
<evidence type="ECO:0000256" key="1">
    <source>
        <dbReference type="ARBA" id="ARBA00007068"/>
    </source>
</evidence>
<reference evidence="2 3" key="1">
    <citation type="submission" date="2020-08" db="EMBL/GenBank/DDBJ databases">
        <title>Sequencing the genomes of 1000 actinobacteria strains.</title>
        <authorList>
            <person name="Klenk H.-P."/>
        </authorList>
    </citation>
    <scope>NUCLEOTIDE SEQUENCE [LARGE SCALE GENOMIC DNA]</scope>
    <source>
        <strain evidence="2 3">DSM 105369</strain>
    </source>
</reference>
<name>A0A839NHN3_9MICO</name>
<comment type="similarity">
    <text evidence="1">Belongs to the peptidase S58 family.</text>
</comment>
<keyword evidence="2" id="KW-0031">Aminopeptidase</keyword>
<dbReference type="InterPro" id="IPR005321">
    <property type="entry name" value="Peptidase_S58_DmpA"/>
</dbReference>
<keyword evidence="2" id="KW-0378">Hydrolase</keyword>
<dbReference type="Gene3D" id="3.60.70.12">
    <property type="entry name" value="L-amino peptidase D-ALA esterase/amidase"/>
    <property type="match status" value="1"/>
</dbReference>
<keyword evidence="3" id="KW-1185">Reference proteome</keyword>
<dbReference type="PANTHER" id="PTHR36512">
    <property type="entry name" value="D-AMINOPEPTIDASE"/>
    <property type="match status" value="1"/>
</dbReference>
<dbReference type="InterPro" id="IPR016117">
    <property type="entry name" value="ArgJ-like_dom_sf"/>
</dbReference>
<keyword evidence="2" id="KW-0645">Protease</keyword>
<gene>
    <name evidence="2" type="ORF">FHU39_003968</name>
</gene>
<dbReference type="PANTHER" id="PTHR36512:SF3">
    <property type="entry name" value="BLR5678 PROTEIN"/>
    <property type="match status" value="1"/>
</dbReference>
<dbReference type="EMBL" id="JACHVQ010000004">
    <property type="protein sequence ID" value="MBB2893932.1"/>
    <property type="molecule type" value="Genomic_DNA"/>
</dbReference>
<dbReference type="Proteomes" id="UP000559182">
    <property type="component" value="Unassembled WGS sequence"/>
</dbReference>
<accession>A0A839NHN3</accession>
<evidence type="ECO:0000313" key="2">
    <source>
        <dbReference type="EMBL" id="MBB2893932.1"/>
    </source>
</evidence>
<evidence type="ECO:0000313" key="3">
    <source>
        <dbReference type="Proteomes" id="UP000559182"/>
    </source>
</evidence>
<organism evidence="2 3">
    <name type="scientific">Flexivirga oryzae</name>
    <dbReference type="NCBI Taxonomy" id="1794944"/>
    <lineage>
        <taxon>Bacteria</taxon>
        <taxon>Bacillati</taxon>
        <taxon>Actinomycetota</taxon>
        <taxon>Actinomycetes</taxon>
        <taxon>Micrococcales</taxon>
        <taxon>Dermacoccaceae</taxon>
        <taxon>Flexivirga</taxon>
    </lineage>
</organism>